<feature type="transmembrane region" description="Helical" evidence="5">
    <location>
        <begin position="143"/>
        <end position="163"/>
    </location>
</feature>
<evidence type="ECO:0000256" key="2">
    <source>
        <dbReference type="ARBA" id="ARBA00022692"/>
    </source>
</evidence>
<proteinExistence type="predicted"/>
<dbReference type="KEGG" id="aten:116293258"/>
<dbReference type="InterPro" id="IPR017452">
    <property type="entry name" value="GPCR_Rhodpsn_7TM"/>
</dbReference>
<dbReference type="RefSeq" id="XP_031556519.1">
    <property type="nucleotide sequence ID" value="XM_031700659.1"/>
</dbReference>
<dbReference type="PROSITE" id="PS50262">
    <property type="entry name" value="G_PROTEIN_RECEP_F1_2"/>
    <property type="match status" value="1"/>
</dbReference>
<feature type="domain" description="G-protein coupled receptors family 1 profile" evidence="6">
    <location>
        <begin position="35"/>
        <end position="300"/>
    </location>
</feature>
<gene>
    <name evidence="8" type="primary">LOC116293258</name>
</gene>
<reference evidence="8" key="1">
    <citation type="submission" date="2025-08" db="UniProtKB">
        <authorList>
            <consortium name="RefSeq"/>
        </authorList>
    </citation>
    <scope>IDENTIFICATION</scope>
    <source>
        <tissue evidence="8">Tentacle</tissue>
    </source>
</reference>
<dbReference type="Gene3D" id="1.20.1070.10">
    <property type="entry name" value="Rhodopsin 7-helix transmembrane proteins"/>
    <property type="match status" value="1"/>
</dbReference>
<comment type="subcellular location">
    <subcellularLocation>
        <location evidence="1">Membrane</location>
    </subcellularLocation>
</comment>
<dbReference type="GeneID" id="116293258"/>
<keyword evidence="7" id="KW-1185">Reference proteome</keyword>
<evidence type="ECO:0000259" key="6">
    <source>
        <dbReference type="PROSITE" id="PS50262"/>
    </source>
</evidence>
<dbReference type="PRINTS" id="PR00237">
    <property type="entry name" value="GPCRRHODOPSN"/>
</dbReference>
<dbReference type="PANTHER" id="PTHR45698">
    <property type="entry name" value="TRACE AMINE-ASSOCIATED RECEPTOR 19N-RELATED"/>
    <property type="match status" value="1"/>
</dbReference>
<dbReference type="FunCoup" id="A0A6P8HJG0">
    <property type="interactions" value="682"/>
</dbReference>
<organism evidence="7 8">
    <name type="scientific">Actinia tenebrosa</name>
    <name type="common">Australian red waratah sea anemone</name>
    <dbReference type="NCBI Taxonomy" id="6105"/>
    <lineage>
        <taxon>Eukaryota</taxon>
        <taxon>Metazoa</taxon>
        <taxon>Cnidaria</taxon>
        <taxon>Anthozoa</taxon>
        <taxon>Hexacorallia</taxon>
        <taxon>Actiniaria</taxon>
        <taxon>Actiniidae</taxon>
        <taxon>Actinia</taxon>
    </lineage>
</organism>
<dbReference type="CDD" id="cd00637">
    <property type="entry name" value="7tm_classA_rhodopsin-like"/>
    <property type="match status" value="1"/>
</dbReference>
<keyword evidence="2 5" id="KW-0812">Transmembrane</keyword>
<feature type="transmembrane region" description="Helical" evidence="5">
    <location>
        <begin position="56"/>
        <end position="84"/>
    </location>
</feature>
<feature type="transmembrane region" description="Helical" evidence="5">
    <location>
        <begin position="244"/>
        <end position="269"/>
    </location>
</feature>
<feature type="transmembrane region" description="Helical" evidence="5">
    <location>
        <begin position="281"/>
        <end position="302"/>
    </location>
</feature>
<feature type="transmembrane region" description="Helical" evidence="5">
    <location>
        <begin position="22"/>
        <end position="44"/>
    </location>
</feature>
<keyword evidence="4 5" id="KW-0472">Membrane</keyword>
<evidence type="ECO:0000256" key="1">
    <source>
        <dbReference type="ARBA" id="ARBA00004370"/>
    </source>
</evidence>
<dbReference type="InterPro" id="IPR000276">
    <property type="entry name" value="GPCR_Rhodpsn"/>
</dbReference>
<evidence type="ECO:0000256" key="4">
    <source>
        <dbReference type="ARBA" id="ARBA00023136"/>
    </source>
</evidence>
<evidence type="ECO:0000256" key="3">
    <source>
        <dbReference type="ARBA" id="ARBA00022989"/>
    </source>
</evidence>
<name>A0A6P8HJG0_ACTTE</name>
<dbReference type="AlphaFoldDB" id="A0A6P8HJG0"/>
<dbReference type="SUPFAM" id="SSF81321">
    <property type="entry name" value="Family A G protein-coupled receptor-like"/>
    <property type="match status" value="1"/>
</dbReference>
<feature type="transmembrane region" description="Helical" evidence="5">
    <location>
        <begin position="195"/>
        <end position="215"/>
    </location>
</feature>
<dbReference type="PANTHER" id="PTHR45698:SF1">
    <property type="entry name" value="TRACE AMINE-ASSOCIATED RECEPTOR 13C-LIKE"/>
    <property type="match status" value="1"/>
</dbReference>
<evidence type="ECO:0000313" key="8">
    <source>
        <dbReference type="RefSeq" id="XP_031556519.1"/>
    </source>
</evidence>
<dbReference type="GO" id="GO:0004930">
    <property type="term" value="F:G protein-coupled receptor activity"/>
    <property type="evidence" value="ECO:0007669"/>
    <property type="project" value="InterPro"/>
</dbReference>
<evidence type="ECO:0000256" key="5">
    <source>
        <dbReference type="SAM" id="Phobius"/>
    </source>
</evidence>
<dbReference type="GO" id="GO:0016020">
    <property type="term" value="C:membrane"/>
    <property type="evidence" value="ECO:0007669"/>
    <property type="project" value="UniProtKB-SubCell"/>
</dbReference>
<accession>A0A6P8HJG0</accession>
<evidence type="ECO:0000313" key="7">
    <source>
        <dbReference type="Proteomes" id="UP000515163"/>
    </source>
</evidence>
<dbReference type="Pfam" id="PF00001">
    <property type="entry name" value="7tm_1"/>
    <property type="match status" value="1"/>
</dbReference>
<feature type="transmembrane region" description="Helical" evidence="5">
    <location>
        <begin position="104"/>
        <end position="122"/>
    </location>
</feature>
<sequence length="379" mass="43076">MDSNISTKNGSSITTISYSKELIFYEVVAFLIFAGNLLVCVLFARKKVLLRKTYNIYFLILSITDLLISFALAMTPLFILSDILPFSLHVRSAGSICRVLWSRWLLYTLGIFSIYICLLLTIERWFAVVKPLSYQGNFNKKKVTFSLVCAASLALMFTSSTIIETTYSQDNIGAIRCRRRPISELYNRAWGLCRFLGECLIPSFIMLGLFIHVILKTHCSVAPMFDVTDRRLSNMGRTSQTQKAVIKMIGTATFFMILCCLPNQTLYLLSKFGHAEIDTPLHHYLEVLTFFNSCINPAIYGITSKTFRKGYWEILLRLCPPRIRVRLAQTRGGLGESLGSVVFLVHAIHRRKSYDWRFEGMRPATTTNLNPSVLSATNL</sequence>
<protein>
    <submittedName>
        <fullName evidence="8">Neuropeptide FF receptor 1-like</fullName>
    </submittedName>
</protein>
<dbReference type="InParanoid" id="A0A6P8HJG0"/>
<dbReference type="OrthoDB" id="5965632at2759"/>
<keyword evidence="3 5" id="KW-1133">Transmembrane helix</keyword>
<dbReference type="Proteomes" id="UP000515163">
    <property type="component" value="Unplaced"/>
</dbReference>